<dbReference type="eggNOG" id="COG0535">
    <property type="taxonomic scope" value="Bacteria"/>
</dbReference>
<dbReference type="InterPro" id="IPR026351">
    <property type="entry name" value="rSAM_ArsS-like"/>
</dbReference>
<dbReference type="InterPro" id="IPR024521">
    <property type="entry name" value="ArsS-like_C"/>
</dbReference>
<accession>B6EMD0</accession>
<evidence type="ECO:0000259" key="7">
    <source>
        <dbReference type="Pfam" id="PF12345"/>
    </source>
</evidence>
<keyword evidence="4" id="KW-0408">Iron</keyword>
<dbReference type="InterPro" id="IPR013785">
    <property type="entry name" value="Aldolase_TIM"/>
</dbReference>
<dbReference type="RefSeq" id="WP_012550267.1">
    <property type="nucleotide sequence ID" value="NC_011312.1"/>
</dbReference>
<evidence type="ECO:0000256" key="4">
    <source>
        <dbReference type="ARBA" id="ARBA00023004"/>
    </source>
</evidence>
<reference evidence="8 9" key="1">
    <citation type="journal article" date="2008" name="BMC Genomics">
        <title>The genome sequence of the fish pathogen Aliivibrio salmonicida strain LFI1238 shows extensive evidence of gene decay.</title>
        <authorList>
            <person name="Hjerde E."/>
            <person name="Lorentzen M.S."/>
            <person name="Holden M.T."/>
            <person name="Seeger K."/>
            <person name="Paulsen S."/>
            <person name="Bason N."/>
            <person name="Churcher C."/>
            <person name="Harris D."/>
            <person name="Norbertczak H."/>
            <person name="Quail M.A."/>
            <person name="Sanders S."/>
            <person name="Thurston S."/>
            <person name="Parkhill J."/>
            <person name="Willassen N.P."/>
            <person name="Thomson N.R."/>
        </authorList>
    </citation>
    <scope>NUCLEOTIDE SEQUENCE [LARGE SCALE GENOMIC DNA]</scope>
    <source>
        <strain evidence="8 9">LFI1238</strain>
    </source>
</reference>
<comment type="cofactor">
    <cofactor evidence="1">
        <name>[4Fe-4S] cluster</name>
        <dbReference type="ChEBI" id="CHEBI:49883"/>
    </cofactor>
</comment>
<dbReference type="GO" id="GO:0046872">
    <property type="term" value="F:metal ion binding"/>
    <property type="evidence" value="ECO:0007669"/>
    <property type="project" value="UniProtKB-KW"/>
</dbReference>
<evidence type="ECO:0000256" key="5">
    <source>
        <dbReference type="ARBA" id="ARBA00023014"/>
    </source>
</evidence>
<keyword evidence="3" id="KW-0479">Metal-binding</keyword>
<dbReference type="Pfam" id="PF12345">
    <property type="entry name" value="DUF3641"/>
    <property type="match status" value="1"/>
</dbReference>
<name>B6EMD0_ALISL</name>
<feature type="domain" description="Radical SAM core" evidence="6">
    <location>
        <begin position="27"/>
        <end position="164"/>
    </location>
</feature>
<evidence type="ECO:0000256" key="1">
    <source>
        <dbReference type="ARBA" id="ARBA00001966"/>
    </source>
</evidence>
<dbReference type="InterPro" id="IPR007197">
    <property type="entry name" value="rSAM"/>
</dbReference>
<dbReference type="GO" id="GO:0051536">
    <property type="term" value="F:iron-sulfur cluster binding"/>
    <property type="evidence" value="ECO:0007669"/>
    <property type="project" value="UniProtKB-KW"/>
</dbReference>
<evidence type="ECO:0000313" key="8">
    <source>
        <dbReference type="EMBL" id="CAQ79313.1"/>
    </source>
</evidence>
<proteinExistence type="predicted"/>
<evidence type="ECO:0000259" key="6">
    <source>
        <dbReference type="Pfam" id="PF04055"/>
    </source>
</evidence>
<dbReference type="SFLD" id="SFLDS00029">
    <property type="entry name" value="Radical_SAM"/>
    <property type="match status" value="1"/>
</dbReference>
<evidence type="ECO:0000256" key="3">
    <source>
        <dbReference type="ARBA" id="ARBA00022723"/>
    </source>
</evidence>
<sequence length="320" mass="36399">MNFILPNDLQKFNFPQIERKGLDTLQVNLGYKCNMTCRHCHVDAGPNRKEMMSRKNIDLILPVIKYHNIKTLDLTGGAPELHEDFRYLVKEAFKADIHVIDRCNLTILYEENQEDLAEFLAQHNVEIIASLPCYSINNVDKQRGKGTFDKSIEALKKLNSLGYGHHNSPLKLNLVFNPQGTNLPPSQLQLEQDYKKELFELFSISFNELYTITNVPIKRFGYQLKSKGQFTSYLNLLINNFNKANLENLMCRTTVSVDWQGYLYDCDCDFNQQLNMNLGKNTQAHLTSLINSPMENSPICVADHCFACTAGQGSSCGGAL</sequence>
<keyword evidence="9" id="KW-1185">Reference proteome</keyword>
<dbReference type="Gene3D" id="3.20.20.70">
    <property type="entry name" value="Aldolase class I"/>
    <property type="match status" value="1"/>
</dbReference>
<dbReference type="InterPro" id="IPR058240">
    <property type="entry name" value="rSAM_sf"/>
</dbReference>
<dbReference type="Proteomes" id="UP000001730">
    <property type="component" value="Chromosome 1"/>
</dbReference>
<dbReference type="Pfam" id="PF04055">
    <property type="entry name" value="Radical_SAM"/>
    <property type="match status" value="1"/>
</dbReference>
<dbReference type="SUPFAM" id="SSF102114">
    <property type="entry name" value="Radical SAM enzymes"/>
    <property type="match status" value="1"/>
</dbReference>
<feature type="domain" description="Arsenosugar biosynthesis radical SAM protein ArsS-like C-terminal" evidence="7">
    <location>
        <begin position="183"/>
        <end position="319"/>
    </location>
</feature>
<keyword evidence="2" id="KW-0949">S-adenosyl-L-methionine</keyword>
<dbReference type="HOGENOM" id="CLU_050695_0_0_6"/>
<evidence type="ECO:0000313" key="9">
    <source>
        <dbReference type="Proteomes" id="UP000001730"/>
    </source>
</evidence>
<dbReference type="PANTHER" id="PTHR43728:SF1">
    <property type="entry name" value="FE-S OXIDOREDUCTASE"/>
    <property type="match status" value="1"/>
</dbReference>
<dbReference type="GO" id="GO:0003824">
    <property type="term" value="F:catalytic activity"/>
    <property type="evidence" value="ECO:0007669"/>
    <property type="project" value="InterPro"/>
</dbReference>
<gene>
    <name evidence="8" type="ordered locus">VSAL_I1628</name>
</gene>
<dbReference type="KEGG" id="vsa:VSAL_I1628"/>
<evidence type="ECO:0000256" key="2">
    <source>
        <dbReference type="ARBA" id="ARBA00022691"/>
    </source>
</evidence>
<dbReference type="PANTHER" id="PTHR43728">
    <property type="entry name" value="SLR0304 PROTEIN"/>
    <property type="match status" value="1"/>
</dbReference>
<dbReference type="EMBL" id="FM178379">
    <property type="protein sequence ID" value="CAQ79313.1"/>
    <property type="molecule type" value="Genomic_DNA"/>
</dbReference>
<dbReference type="SFLD" id="SFLDG01067">
    <property type="entry name" value="SPASM/twitch_domain_containing"/>
    <property type="match status" value="1"/>
</dbReference>
<dbReference type="NCBIfam" id="TIGR04167">
    <property type="entry name" value="rSAM_SeCys"/>
    <property type="match status" value="1"/>
</dbReference>
<dbReference type="CDD" id="cd01335">
    <property type="entry name" value="Radical_SAM"/>
    <property type="match status" value="1"/>
</dbReference>
<dbReference type="AlphaFoldDB" id="B6EMD0"/>
<keyword evidence="5" id="KW-0411">Iron-sulfur</keyword>
<organism evidence="8 9">
    <name type="scientific">Aliivibrio salmonicida (strain LFI1238)</name>
    <name type="common">Vibrio salmonicida (strain LFI1238)</name>
    <dbReference type="NCBI Taxonomy" id="316275"/>
    <lineage>
        <taxon>Bacteria</taxon>
        <taxon>Pseudomonadati</taxon>
        <taxon>Pseudomonadota</taxon>
        <taxon>Gammaproteobacteria</taxon>
        <taxon>Vibrionales</taxon>
        <taxon>Vibrionaceae</taxon>
        <taxon>Aliivibrio</taxon>
    </lineage>
</organism>
<protein>
    <submittedName>
        <fullName evidence="8">Radical SAM superfamily protein</fullName>
    </submittedName>
</protein>